<dbReference type="PANTHER" id="PTHR46268">
    <property type="entry name" value="STRESS RESPONSE PROTEIN NHAX"/>
    <property type="match status" value="1"/>
</dbReference>
<dbReference type="Proteomes" id="UP000502260">
    <property type="component" value="Chromosome"/>
</dbReference>
<dbReference type="InterPro" id="IPR006016">
    <property type="entry name" value="UspA"/>
</dbReference>
<dbReference type="CDD" id="cd00293">
    <property type="entry name" value="USP-like"/>
    <property type="match status" value="2"/>
</dbReference>
<evidence type="ECO:0000259" key="2">
    <source>
        <dbReference type="Pfam" id="PF00582"/>
    </source>
</evidence>
<evidence type="ECO:0000313" key="4">
    <source>
        <dbReference type="Proteomes" id="UP000502260"/>
    </source>
</evidence>
<evidence type="ECO:0000256" key="1">
    <source>
        <dbReference type="ARBA" id="ARBA00008791"/>
    </source>
</evidence>
<reference evidence="4" key="1">
    <citation type="submission" date="2020-03" db="EMBL/GenBank/DDBJ databases">
        <title>Complete genome sequence of sulfur-oxidizing bacterium skT11.</title>
        <authorList>
            <person name="Kanda M."/>
            <person name="Kojima H."/>
            <person name="Fukui M."/>
        </authorList>
    </citation>
    <scope>NUCLEOTIDE SEQUENCE [LARGE SCALE GENOMIC DNA]</scope>
    <source>
        <strain evidence="4">skT11</strain>
    </source>
</reference>
<dbReference type="AlphaFoldDB" id="A0A6F8VF33"/>
<evidence type="ECO:0000313" key="3">
    <source>
        <dbReference type="EMBL" id="BCB27329.1"/>
    </source>
</evidence>
<keyword evidence="4" id="KW-1185">Reference proteome</keyword>
<dbReference type="InterPro" id="IPR014729">
    <property type="entry name" value="Rossmann-like_a/b/a_fold"/>
</dbReference>
<organism evidence="3 4">
    <name type="scientific">Sulfurimicrobium lacus</name>
    <dbReference type="NCBI Taxonomy" id="2715678"/>
    <lineage>
        <taxon>Bacteria</taxon>
        <taxon>Pseudomonadati</taxon>
        <taxon>Pseudomonadota</taxon>
        <taxon>Betaproteobacteria</taxon>
        <taxon>Nitrosomonadales</taxon>
        <taxon>Sulfuricellaceae</taxon>
        <taxon>Sulfurimicrobium</taxon>
    </lineage>
</organism>
<dbReference type="PRINTS" id="PR01438">
    <property type="entry name" value="UNVRSLSTRESS"/>
</dbReference>
<comment type="similarity">
    <text evidence="1">Belongs to the universal stress protein A family.</text>
</comment>
<feature type="domain" description="UspA" evidence="2">
    <location>
        <begin position="17"/>
        <end position="149"/>
    </location>
</feature>
<name>A0A6F8VF33_9PROT</name>
<dbReference type="EMBL" id="AP022853">
    <property type="protein sequence ID" value="BCB27329.1"/>
    <property type="molecule type" value="Genomic_DNA"/>
</dbReference>
<dbReference type="Gene3D" id="3.40.50.620">
    <property type="entry name" value="HUPs"/>
    <property type="match status" value="2"/>
</dbReference>
<dbReference type="PANTHER" id="PTHR46268:SF26">
    <property type="entry name" value="UNIVERSAL STRESS PROTEIN MJ0577"/>
    <property type="match status" value="1"/>
</dbReference>
<protein>
    <recommendedName>
        <fullName evidence="2">UspA domain-containing protein</fullName>
    </recommendedName>
</protein>
<dbReference type="SUPFAM" id="SSF52402">
    <property type="entry name" value="Adenine nucleotide alpha hydrolases-like"/>
    <property type="match status" value="2"/>
</dbReference>
<dbReference type="InterPro" id="IPR006015">
    <property type="entry name" value="Universal_stress_UspA"/>
</dbReference>
<dbReference type="Pfam" id="PF00582">
    <property type="entry name" value="Usp"/>
    <property type="match status" value="2"/>
</dbReference>
<gene>
    <name evidence="3" type="ORF">SKTS_22150</name>
</gene>
<accession>A0A6F8VF33</accession>
<dbReference type="KEGG" id="slac:SKTS_22150"/>
<proteinExistence type="inferred from homology"/>
<feature type="domain" description="UspA" evidence="2">
    <location>
        <begin position="171"/>
        <end position="304"/>
    </location>
</feature>
<sequence length="307" mass="33098">MRPFVLNQAIYHKENTMFERFIVATDLSPASDAVVGCLAGLRVLGASHALLLQCLDMQQATSIALSYTTSVLDDYLARQKARLEGQGFEVETRIVPGFAKSEVNRIAREEDYGLVVVGSHGHSMLGEALLGGVASEVLHGAGQPILVMRLERNKDTGEVCVLPAGCDLAAHVLFPTDFSENADLAFTVVENMAAAGTRRITLMHVQDSARLAPHLAQRLTEFDAIDHGRLEELKARLVAKGVADVDIELRAGKPFLEIVNVAKARGVHLVVMGSQGRGFVPELFLGSVSHEVARHANAPVLLVPVAR</sequence>